<accession>A0A9W6J5F2</accession>
<keyword evidence="1" id="KW-0812">Transmembrane</keyword>
<dbReference type="EMBL" id="BSFJ01000004">
    <property type="protein sequence ID" value="GLK70672.1"/>
    <property type="molecule type" value="Genomic_DNA"/>
</dbReference>
<gene>
    <name evidence="2" type="ORF">GCM10017643_07870</name>
</gene>
<proteinExistence type="predicted"/>
<evidence type="ECO:0000256" key="1">
    <source>
        <dbReference type="SAM" id="Phobius"/>
    </source>
</evidence>
<reference evidence="2" key="1">
    <citation type="journal article" date="2014" name="Int. J. Syst. Evol. Microbiol.">
        <title>Complete genome sequence of Corynebacterium casei LMG S-19264T (=DSM 44701T), isolated from a smear-ripened cheese.</title>
        <authorList>
            <consortium name="US DOE Joint Genome Institute (JGI-PGF)"/>
            <person name="Walter F."/>
            <person name="Albersmeier A."/>
            <person name="Kalinowski J."/>
            <person name="Ruckert C."/>
        </authorList>
    </citation>
    <scope>NUCLEOTIDE SEQUENCE</scope>
    <source>
        <strain evidence="2">VKM B-2484</strain>
    </source>
</reference>
<protein>
    <submittedName>
        <fullName evidence="2">Uncharacterized protein</fullName>
    </submittedName>
</protein>
<name>A0A9W6J5F2_9HYPH</name>
<keyword evidence="1" id="KW-1133">Transmembrane helix</keyword>
<evidence type="ECO:0000313" key="2">
    <source>
        <dbReference type="EMBL" id="GLK70672.1"/>
    </source>
</evidence>
<sequence>MAGAGLLGPKLGMIAPVMTLILHLIWEVVLGYTYEKLTPRSAAAA</sequence>
<keyword evidence="1" id="KW-0472">Membrane</keyword>
<comment type="caution">
    <text evidence="2">The sequence shown here is derived from an EMBL/GenBank/DDBJ whole genome shotgun (WGS) entry which is preliminary data.</text>
</comment>
<feature type="transmembrane region" description="Helical" evidence="1">
    <location>
        <begin position="12"/>
        <end position="32"/>
    </location>
</feature>
<reference evidence="2" key="2">
    <citation type="submission" date="2023-01" db="EMBL/GenBank/DDBJ databases">
        <authorList>
            <person name="Sun Q."/>
            <person name="Evtushenko L."/>
        </authorList>
    </citation>
    <scope>NUCLEOTIDE SEQUENCE</scope>
    <source>
        <strain evidence="2">VKM B-2484</strain>
    </source>
</reference>
<keyword evidence="3" id="KW-1185">Reference proteome</keyword>
<evidence type="ECO:0000313" key="3">
    <source>
        <dbReference type="Proteomes" id="UP001143370"/>
    </source>
</evidence>
<dbReference type="Proteomes" id="UP001143370">
    <property type="component" value="Unassembled WGS sequence"/>
</dbReference>
<dbReference type="AlphaFoldDB" id="A0A9W6J5F2"/>
<organism evidence="2 3">
    <name type="scientific">Ancylobacter dichloromethanicus</name>
    <dbReference type="NCBI Taxonomy" id="518825"/>
    <lineage>
        <taxon>Bacteria</taxon>
        <taxon>Pseudomonadati</taxon>
        <taxon>Pseudomonadota</taxon>
        <taxon>Alphaproteobacteria</taxon>
        <taxon>Hyphomicrobiales</taxon>
        <taxon>Xanthobacteraceae</taxon>
        <taxon>Ancylobacter</taxon>
    </lineage>
</organism>